<evidence type="ECO:0000256" key="1">
    <source>
        <dbReference type="SAM" id="MobiDB-lite"/>
    </source>
</evidence>
<dbReference type="SMART" id="SM00517">
    <property type="entry name" value="PolyA"/>
    <property type="match status" value="1"/>
</dbReference>
<dbReference type="AlphaFoldDB" id="A0A438ESG6"/>
<evidence type="ECO:0000313" key="3">
    <source>
        <dbReference type="EMBL" id="RVW50686.1"/>
    </source>
</evidence>
<dbReference type="SUPFAM" id="SSF63570">
    <property type="entry name" value="PABC (PABP) domain"/>
    <property type="match status" value="1"/>
</dbReference>
<proteinExistence type="predicted"/>
<dbReference type="Pfam" id="PF00658">
    <property type="entry name" value="MLLE"/>
    <property type="match status" value="1"/>
</dbReference>
<name>A0A438ESG6_VITVI</name>
<gene>
    <name evidence="3" type="ORF">CK203_073336</name>
</gene>
<reference evidence="3 4" key="1">
    <citation type="journal article" date="2018" name="PLoS Genet.">
        <title>Population sequencing reveals clonal diversity and ancestral inbreeding in the grapevine cultivar Chardonnay.</title>
        <authorList>
            <person name="Roach M.J."/>
            <person name="Johnson D.L."/>
            <person name="Bohlmann J."/>
            <person name="van Vuuren H.J."/>
            <person name="Jones S.J."/>
            <person name="Pretorius I.S."/>
            <person name="Schmidt S.A."/>
            <person name="Borneman A.R."/>
        </authorList>
    </citation>
    <scope>NUCLEOTIDE SEQUENCE [LARGE SCALE GENOMIC DNA]</scope>
    <source>
        <strain evidence="4">cv. Chardonnay</strain>
        <tissue evidence="3">Leaf</tissue>
    </source>
</reference>
<dbReference type="InterPro" id="IPR036053">
    <property type="entry name" value="PABP-dom"/>
</dbReference>
<accession>A0A438ESG6</accession>
<comment type="caution">
    <text evidence="3">The sequence shown here is derived from an EMBL/GenBank/DDBJ whole genome shotgun (WGS) entry which is preliminary data.</text>
</comment>
<evidence type="ECO:0000313" key="4">
    <source>
        <dbReference type="Proteomes" id="UP000288805"/>
    </source>
</evidence>
<feature type="region of interest" description="Disordered" evidence="1">
    <location>
        <begin position="146"/>
        <end position="165"/>
    </location>
</feature>
<dbReference type="InterPro" id="IPR002004">
    <property type="entry name" value="PABP_HYD_C"/>
</dbReference>
<evidence type="ECO:0000259" key="2">
    <source>
        <dbReference type="SMART" id="SM00517"/>
    </source>
</evidence>
<sequence>MPGESLYSLMDQLEHEMVVKVTGMLIDVDQSEVSHLFESPEMKKLWDMIARGDSEDDHKVTAKYVSLAEEDNENATEYIDDEDVSWKAQRAAAKCLTTLTVLDLKCSRSCMRKIIYKALRANCGASFQLSIVSGSWIHLETLENESPVKMSSDRPNRQRTSTQQQQQLQRLRRVLGRISVEETSNEMALGGIMFEGVPVKDSAVTDIACAALHDLKIGNTTPTTHHALVGREQAKLEQNNILAQAQWHIAIQKIALQAGGLKILEGQDTCNVRPCNQ</sequence>
<dbReference type="Proteomes" id="UP000288805">
    <property type="component" value="Unassembled WGS sequence"/>
</dbReference>
<feature type="domain" description="PABC" evidence="2">
    <location>
        <begin position="1"/>
        <end position="45"/>
    </location>
</feature>
<dbReference type="EMBL" id="QGNW01001194">
    <property type="protein sequence ID" value="RVW50686.1"/>
    <property type="molecule type" value="Genomic_DNA"/>
</dbReference>
<protein>
    <recommendedName>
        <fullName evidence="2">PABC domain-containing protein</fullName>
    </recommendedName>
</protein>
<dbReference type="GO" id="GO:0003723">
    <property type="term" value="F:RNA binding"/>
    <property type="evidence" value="ECO:0007669"/>
    <property type="project" value="InterPro"/>
</dbReference>
<dbReference type="Gene3D" id="1.10.1900.10">
    <property type="entry name" value="c-terminal domain of poly(a) binding protein"/>
    <property type="match status" value="1"/>
</dbReference>
<organism evidence="3 4">
    <name type="scientific">Vitis vinifera</name>
    <name type="common">Grape</name>
    <dbReference type="NCBI Taxonomy" id="29760"/>
    <lineage>
        <taxon>Eukaryota</taxon>
        <taxon>Viridiplantae</taxon>
        <taxon>Streptophyta</taxon>
        <taxon>Embryophyta</taxon>
        <taxon>Tracheophyta</taxon>
        <taxon>Spermatophyta</taxon>
        <taxon>Magnoliopsida</taxon>
        <taxon>eudicotyledons</taxon>
        <taxon>Gunneridae</taxon>
        <taxon>Pentapetalae</taxon>
        <taxon>rosids</taxon>
        <taxon>Vitales</taxon>
        <taxon>Vitaceae</taxon>
        <taxon>Viteae</taxon>
        <taxon>Vitis</taxon>
    </lineage>
</organism>